<reference evidence="3" key="1">
    <citation type="submission" date="2022-03" db="EMBL/GenBank/DDBJ databases">
        <authorList>
            <person name="Sayadi A."/>
        </authorList>
    </citation>
    <scope>NUCLEOTIDE SEQUENCE</scope>
</reference>
<accession>A0A9P0PXF9</accession>
<dbReference type="AlphaFoldDB" id="A0A9P0PXF9"/>
<dbReference type="GO" id="GO:0005634">
    <property type="term" value="C:nucleus"/>
    <property type="evidence" value="ECO:0007669"/>
    <property type="project" value="TreeGrafter"/>
</dbReference>
<protein>
    <recommendedName>
        <fullName evidence="2">G patch domain-containing protein</fullName>
    </recommendedName>
</protein>
<dbReference type="EMBL" id="CAKOFQ010007481">
    <property type="protein sequence ID" value="CAH2002103.1"/>
    <property type="molecule type" value="Genomic_DNA"/>
</dbReference>
<keyword evidence="4" id="KW-1185">Reference proteome</keyword>
<dbReference type="InterPro" id="IPR011666">
    <property type="entry name" value="DUF1604"/>
</dbReference>
<dbReference type="Proteomes" id="UP001152888">
    <property type="component" value="Unassembled WGS sequence"/>
</dbReference>
<feature type="domain" description="G patch" evidence="2">
    <location>
        <begin position="35"/>
        <end position="117"/>
    </location>
</feature>
<organism evidence="3 4">
    <name type="scientific">Acanthoscelides obtectus</name>
    <name type="common">Bean weevil</name>
    <name type="synonym">Bruchus obtectus</name>
    <dbReference type="NCBI Taxonomy" id="200917"/>
    <lineage>
        <taxon>Eukaryota</taxon>
        <taxon>Metazoa</taxon>
        <taxon>Ecdysozoa</taxon>
        <taxon>Arthropoda</taxon>
        <taxon>Hexapoda</taxon>
        <taxon>Insecta</taxon>
        <taxon>Pterygota</taxon>
        <taxon>Neoptera</taxon>
        <taxon>Endopterygota</taxon>
        <taxon>Coleoptera</taxon>
        <taxon>Polyphaga</taxon>
        <taxon>Cucujiformia</taxon>
        <taxon>Chrysomeloidea</taxon>
        <taxon>Chrysomelidae</taxon>
        <taxon>Bruchinae</taxon>
        <taxon>Bruchini</taxon>
        <taxon>Acanthoscelides</taxon>
    </lineage>
</organism>
<evidence type="ECO:0000259" key="2">
    <source>
        <dbReference type="Pfam" id="PF07713"/>
    </source>
</evidence>
<feature type="region of interest" description="Disordered" evidence="1">
    <location>
        <begin position="1"/>
        <end position="32"/>
    </location>
</feature>
<dbReference type="Pfam" id="PF07713">
    <property type="entry name" value="DUF1604"/>
    <property type="match status" value="1"/>
</dbReference>
<evidence type="ECO:0000256" key="1">
    <source>
        <dbReference type="SAM" id="MobiDB-lite"/>
    </source>
</evidence>
<proteinExistence type="predicted"/>
<dbReference type="PANTHER" id="PTHR13384:SF19">
    <property type="entry name" value="G PATCH DOMAIN-CONTAINING PROTEIN 1"/>
    <property type="match status" value="1"/>
</dbReference>
<dbReference type="GO" id="GO:0006397">
    <property type="term" value="P:mRNA processing"/>
    <property type="evidence" value="ECO:0007669"/>
    <property type="project" value="InterPro"/>
</dbReference>
<feature type="compositionally biased region" description="Low complexity" evidence="1">
    <location>
        <begin position="510"/>
        <end position="521"/>
    </location>
</feature>
<dbReference type="GO" id="GO:0003723">
    <property type="term" value="F:RNA binding"/>
    <property type="evidence" value="ECO:0007669"/>
    <property type="project" value="TreeGrafter"/>
</dbReference>
<gene>
    <name evidence="3" type="ORF">ACAOBT_LOCUS26601</name>
</gene>
<feature type="region of interest" description="Disordered" evidence="1">
    <location>
        <begin position="487"/>
        <end position="530"/>
    </location>
</feature>
<name>A0A9P0PXF9_ACAOB</name>
<evidence type="ECO:0000313" key="4">
    <source>
        <dbReference type="Proteomes" id="UP001152888"/>
    </source>
</evidence>
<dbReference type="OrthoDB" id="20507at2759"/>
<comment type="caution">
    <text evidence="3">The sequence shown here is derived from an EMBL/GenBank/DDBJ whole genome shotgun (WGS) entry which is preliminary data.</text>
</comment>
<feature type="compositionally biased region" description="Low complexity" evidence="1">
    <location>
        <begin position="487"/>
        <end position="501"/>
    </location>
</feature>
<feature type="region of interest" description="Disordered" evidence="1">
    <location>
        <begin position="690"/>
        <end position="725"/>
    </location>
</feature>
<evidence type="ECO:0000313" key="3">
    <source>
        <dbReference type="EMBL" id="CAH2002103.1"/>
    </source>
</evidence>
<sequence length="725" mass="80994">MSDSESDASEQGFNFFGTPLDPIDKDEIPRKKPISVEEQIATDSHGRRRFHGAFTGGFSAGFFNTVGSLEGWTPNEFKSSRGEKAHTMVQKPEDFMDDEDMGEFGIAPQTIRATKDYSTAKKRKRTLAKGPIPGEPVLETFINAGNDTIGYLLLKNIGIQDKIARKNREQSAGSVKVYGCAMPDRCEISDDMENKLYIISKIYTNCLANPKDNTFGMGYKGLDRSINTSSSTSLLIKAKNNKNVHFTGQAFGVGAFEEDDGDIYSKDDMSNYDFELTSEKTRSRDGGYNSNLVYNIFKKNKTPLLCKKQFPTINIPSGFTGKHKVRISRFEPVKENPETTHEKPKINSTVRARYLGEPELTASTSNQADVTKNIKTDTNIITTKPGDSIQALLCLDRFVSASHKEEVNNILEPVQRMSTCFGTQQMQDAVKMKMFGPLTRTTSDWHPCALLCERFNVPEPFTDQIDFKQHKRRKNLIFEQQTFSEESSISKGGISEAGIKSEAVDDNRGSTESTTSSQTSTDAEKESSEVNKSYGIEAAKNMVTHCETINQGTVPQSDECKNNIGDADKNDNVKDITEKINIAEKVDLFKAVFLSSDDESEEETEAFSEDRNDLVETVLSEPLIPLVRNAKQGILSNLSFNNLSGESSTVTPEIKEVKIDVNDTSSVTLYGPSLPVQKIKQNVTNIHISSDSNDEWIEKDESKHKKHKSKKKKSKDKKHRKHKKH</sequence>
<feature type="compositionally biased region" description="Basic residues" evidence="1">
    <location>
        <begin position="704"/>
        <end position="725"/>
    </location>
</feature>
<dbReference type="PANTHER" id="PTHR13384">
    <property type="entry name" value="G PATCH DOMAIN-CONTAINING PROTEIN 1"/>
    <property type="match status" value="1"/>
</dbReference>